<dbReference type="Pfam" id="PF08340">
    <property type="entry name" value="YicC-like_C"/>
    <property type="match status" value="1"/>
</dbReference>
<name>A0A1S2VJ33_9BACT</name>
<dbReference type="Pfam" id="PF03755">
    <property type="entry name" value="YicC-like_N"/>
    <property type="match status" value="1"/>
</dbReference>
<feature type="domain" description="Endoribonuclease YicC-like C-terminal" evidence="7">
    <location>
        <begin position="183"/>
        <end position="295"/>
    </location>
</feature>
<dbReference type="EMBL" id="MORL01000006">
    <property type="protein sequence ID" value="OIN58723.1"/>
    <property type="molecule type" value="Genomic_DNA"/>
</dbReference>
<comment type="similarity">
    <text evidence="5">Belongs to the YicC/YloC family.</text>
</comment>
<reference evidence="8 9" key="1">
    <citation type="submission" date="2016-10" db="EMBL/GenBank/DDBJ databases">
        <title>Arsenicibacter rosenii gen. nov., sp. nov., an efficient arsenic-methylating bacterium isolated from an arsenic-contaminated paddy soil.</title>
        <authorList>
            <person name="Huang K."/>
        </authorList>
    </citation>
    <scope>NUCLEOTIDE SEQUENCE [LARGE SCALE GENOMIC DNA]</scope>
    <source>
        <strain evidence="8 9">SM-1</strain>
    </source>
</reference>
<comment type="cofactor">
    <cofactor evidence="1">
        <name>a divalent metal cation</name>
        <dbReference type="ChEBI" id="CHEBI:60240"/>
    </cofactor>
</comment>
<dbReference type="PANTHER" id="PTHR30636:SF3">
    <property type="entry name" value="UPF0701 PROTEIN YICC"/>
    <property type="match status" value="1"/>
</dbReference>
<dbReference type="AlphaFoldDB" id="A0A1S2VJ33"/>
<evidence type="ECO:0000313" key="9">
    <source>
        <dbReference type="Proteomes" id="UP000181790"/>
    </source>
</evidence>
<dbReference type="GO" id="GO:0004521">
    <property type="term" value="F:RNA endonuclease activity"/>
    <property type="evidence" value="ECO:0007669"/>
    <property type="project" value="InterPro"/>
</dbReference>
<evidence type="ECO:0000256" key="5">
    <source>
        <dbReference type="ARBA" id="ARBA00035648"/>
    </source>
</evidence>
<dbReference type="GO" id="GO:0016787">
    <property type="term" value="F:hydrolase activity"/>
    <property type="evidence" value="ECO:0007669"/>
    <property type="project" value="UniProtKB-KW"/>
</dbReference>
<keyword evidence="9" id="KW-1185">Reference proteome</keyword>
<feature type="domain" description="Endoribonuclease YicC-like N-terminal" evidence="6">
    <location>
        <begin position="2"/>
        <end position="160"/>
    </location>
</feature>
<keyword evidence="2" id="KW-0540">Nuclease</keyword>
<dbReference type="InterPro" id="IPR013551">
    <property type="entry name" value="YicC-like_C"/>
</dbReference>
<keyword evidence="4" id="KW-0378">Hydrolase</keyword>
<gene>
    <name evidence="8" type="ORF">BLX24_14300</name>
</gene>
<evidence type="ECO:0000259" key="7">
    <source>
        <dbReference type="Pfam" id="PF08340"/>
    </source>
</evidence>
<evidence type="ECO:0000256" key="3">
    <source>
        <dbReference type="ARBA" id="ARBA00022759"/>
    </source>
</evidence>
<accession>A0A1S2VJ33</accession>
<evidence type="ECO:0000259" key="6">
    <source>
        <dbReference type="Pfam" id="PF03755"/>
    </source>
</evidence>
<dbReference type="InterPro" id="IPR005229">
    <property type="entry name" value="YicC/YloC-like"/>
</dbReference>
<evidence type="ECO:0000256" key="1">
    <source>
        <dbReference type="ARBA" id="ARBA00001968"/>
    </source>
</evidence>
<dbReference type="Proteomes" id="UP000181790">
    <property type="component" value="Unassembled WGS sequence"/>
</dbReference>
<dbReference type="NCBIfam" id="TIGR00255">
    <property type="entry name" value="YicC/YloC family endoribonuclease"/>
    <property type="match status" value="1"/>
</dbReference>
<evidence type="ECO:0000313" key="8">
    <source>
        <dbReference type="EMBL" id="OIN58723.1"/>
    </source>
</evidence>
<dbReference type="RefSeq" id="WP_071503826.1">
    <property type="nucleotide sequence ID" value="NZ_MORL01000006.1"/>
</dbReference>
<evidence type="ECO:0000256" key="2">
    <source>
        <dbReference type="ARBA" id="ARBA00022722"/>
    </source>
</evidence>
<dbReference type="PANTHER" id="PTHR30636">
    <property type="entry name" value="UPF0701 PROTEIN YICC"/>
    <property type="match status" value="1"/>
</dbReference>
<organism evidence="8 9">
    <name type="scientific">Arsenicibacter rosenii</name>
    <dbReference type="NCBI Taxonomy" id="1750698"/>
    <lineage>
        <taxon>Bacteria</taxon>
        <taxon>Pseudomonadati</taxon>
        <taxon>Bacteroidota</taxon>
        <taxon>Cytophagia</taxon>
        <taxon>Cytophagales</taxon>
        <taxon>Spirosomataceae</taxon>
        <taxon>Arsenicibacter</taxon>
    </lineage>
</organism>
<dbReference type="OrthoDB" id="9771229at2"/>
<keyword evidence="3" id="KW-0255">Endonuclease</keyword>
<dbReference type="InterPro" id="IPR013527">
    <property type="entry name" value="YicC-like_N"/>
</dbReference>
<protein>
    <submittedName>
        <fullName evidence="8">YicC family protein</fullName>
    </submittedName>
</protein>
<sequence length="296" mass="33920">MLKSMTGFGSGTVEANGLTVTIEIKTLNSKFLDIFCRIPKSFSDKEIEIRNRVTQQLERGKVELNLNIARTVDVRPSLTINRPLVAAYVADIKETANMMLMSVNDTDVLKMALQQPNAYVTEATTDPEANANDWQVIQEALTLALQRCNEFRHQEGATLEIALREYIQTISNRLTDIEQQDVLRIPAVRERMRAAVTELLGNEEFDQNRFEQELVYYIEKFDISEEKVRLRNHLVYFLEVLESTDANGKKLNFISQEIGREINTIGSKANDAVIQRFVVQMKDELEKIKEQTMNVI</sequence>
<proteinExistence type="inferred from homology"/>
<comment type="caution">
    <text evidence="8">The sequence shown here is derived from an EMBL/GenBank/DDBJ whole genome shotgun (WGS) entry which is preliminary data.</text>
</comment>
<evidence type="ECO:0000256" key="4">
    <source>
        <dbReference type="ARBA" id="ARBA00022801"/>
    </source>
</evidence>